<keyword evidence="2" id="KW-1185">Reference proteome</keyword>
<dbReference type="PANTHER" id="PTHR46060:SF2">
    <property type="entry name" value="HISTONE-LYSINE N-METHYLTRANSFERASE SETMAR"/>
    <property type="match status" value="1"/>
</dbReference>
<dbReference type="GO" id="GO:0000793">
    <property type="term" value="C:condensed chromosome"/>
    <property type="evidence" value="ECO:0007669"/>
    <property type="project" value="TreeGrafter"/>
</dbReference>
<dbReference type="GO" id="GO:0005634">
    <property type="term" value="C:nucleus"/>
    <property type="evidence" value="ECO:0007669"/>
    <property type="project" value="TreeGrafter"/>
</dbReference>
<dbReference type="GO" id="GO:0031297">
    <property type="term" value="P:replication fork processing"/>
    <property type="evidence" value="ECO:0007669"/>
    <property type="project" value="TreeGrafter"/>
</dbReference>
<dbReference type="AlphaFoldDB" id="A0A1I7WE49"/>
<feature type="domain" description="Mos1 transposase HTH" evidence="1">
    <location>
        <begin position="3"/>
        <end position="33"/>
    </location>
</feature>
<evidence type="ECO:0000313" key="2">
    <source>
        <dbReference type="Proteomes" id="UP000095283"/>
    </source>
</evidence>
<dbReference type="InterPro" id="IPR052709">
    <property type="entry name" value="Transposase-MT_Hybrid"/>
</dbReference>
<dbReference type="GO" id="GO:0015074">
    <property type="term" value="P:DNA integration"/>
    <property type="evidence" value="ECO:0007669"/>
    <property type="project" value="TreeGrafter"/>
</dbReference>
<dbReference type="GO" id="GO:0042800">
    <property type="term" value="F:histone H3K4 methyltransferase activity"/>
    <property type="evidence" value="ECO:0007669"/>
    <property type="project" value="TreeGrafter"/>
</dbReference>
<dbReference type="GO" id="GO:0006303">
    <property type="term" value="P:double-strand break repair via nonhomologous end joining"/>
    <property type="evidence" value="ECO:0007669"/>
    <property type="project" value="TreeGrafter"/>
</dbReference>
<name>A0A1I7WE49_HETBA</name>
<dbReference type="PANTHER" id="PTHR46060">
    <property type="entry name" value="MARINER MOS1 TRANSPOSASE-LIKE PROTEIN"/>
    <property type="match status" value="1"/>
</dbReference>
<dbReference type="GO" id="GO:0000729">
    <property type="term" value="P:DNA double-strand break processing"/>
    <property type="evidence" value="ECO:0007669"/>
    <property type="project" value="TreeGrafter"/>
</dbReference>
<dbReference type="InterPro" id="IPR041426">
    <property type="entry name" value="Mos1_HTH"/>
</dbReference>
<dbReference type="GO" id="GO:0000014">
    <property type="term" value="F:single-stranded DNA endodeoxyribonuclease activity"/>
    <property type="evidence" value="ECO:0007669"/>
    <property type="project" value="TreeGrafter"/>
</dbReference>
<dbReference type="Gene3D" id="1.10.10.1450">
    <property type="match status" value="1"/>
</dbReference>
<sequence>MEKKQIRAILLYEFKLGPEAVETARNINQAFGQENHEEGRGRPLVIDDIQLRVIVEAEPCKTTREVAEELDVVYLTVARHFPKWGNQKISTKYTKNCKVDVQHWSIEKYQFFSMTMSDHISYKWLCRNLTNWPTRLYLIQLTHQTSLPPTITFSSISTTSYKRKYSTTKELLKTPSKNSSVPGRQNSM</sequence>
<dbReference type="GO" id="GO:0003697">
    <property type="term" value="F:single-stranded DNA binding"/>
    <property type="evidence" value="ECO:0007669"/>
    <property type="project" value="TreeGrafter"/>
</dbReference>
<dbReference type="GO" id="GO:0046975">
    <property type="term" value="F:histone H3K36 methyltransferase activity"/>
    <property type="evidence" value="ECO:0007669"/>
    <property type="project" value="TreeGrafter"/>
</dbReference>
<dbReference type="Proteomes" id="UP000095283">
    <property type="component" value="Unplaced"/>
</dbReference>
<dbReference type="GO" id="GO:0044774">
    <property type="term" value="P:mitotic DNA integrity checkpoint signaling"/>
    <property type="evidence" value="ECO:0007669"/>
    <property type="project" value="TreeGrafter"/>
</dbReference>
<organism evidence="2 3">
    <name type="scientific">Heterorhabditis bacteriophora</name>
    <name type="common">Entomopathogenic nematode worm</name>
    <dbReference type="NCBI Taxonomy" id="37862"/>
    <lineage>
        <taxon>Eukaryota</taxon>
        <taxon>Metazoa</taxon>
        <taxon>Ecdysozoa</taxon>
        <taxon>Nematoda</taxon>
        <taxon>Chromadorea</taxon>
        <taxon>Rhabditida</taxon>
        <taxon>Rhabditina</taxon>
        <taxon>Rhabditomorpha</taxon>
        <taxon>Strongyloidea</taxon>
        <taxon>Heterorhabditidae</taxon>
        <taxon>Heterorhabditis</taxon>
    </lineage>
</organism>
<proteinExistence type="predicted"/>
<protein>
    <submittedName>
        <fullName evidence="3">HTH_48 domain-containing protein</fullName>
    </submittedName>
</protein>
<dbReference type="GO" id="GO:0044547">
    <property type="term" value="F:DNA topoisomerase binding"/>
    <property type="evidence" value="ECO:0007669"/>
    <property type="project" value="TreeGrafter"/>
</dbReference>
<dbReference type="WBParaSite" id="Hba_03233">
    <property type="protein sequence ID" value="Hba_03233"/>
    <property type="gene ID" value="Hba_03233"/>
</dbReference>
<accession>A0A1I7WE49</accession>
<dbReference type="GO" id="GO:0003690">
    <property type="term" value="F:double-stranded DNA binding"/>
    <property type="evidence" value="ECO:0007669"/>
    <property type="project" value="TreeGrafter"/>
</dbReference>
<dbReference type="Pfam" id="PF17906">
    <property type="entry name" value="HTH_48"/>
    <property type="match status" value="1"/>
</dbReference>
<reference evidence="3" key="1">
    <citation type="submission" date="2016-11" db="UniProtKB">
        <authorList>
            <consortium name="WormBaseParasite"/>
        </authorList>
    </citation>
    <scope>IDENTIFICATION</scope>
</reference>
<evidence type="ECO:0000259" key="1">
    <source>
        <dbReference type="Pfam" id="PF17906"/>
    </source>
</evidence>
<dbReference type="GO" id="GO:0035861">
    <property type="term" value="C:site of double-strand break"/>
    <property type="evidence" value="ECO:0007669"/>
    <property type="project" value="TreeGrafter"/>
</dbReference>
<evidence type="ECO:0000313" key="3">
    <source>
        <dbReference type="WBParaSite" id="Hba_03233"/>
    </source>
</evidence>